<proteinExistence type="inferred from homology"/>
<gene>
    <name evidence="15" type="primary">CEL6A</name>
    <name evidence="15" type="ORF">DL546_004906</name>
</gene>
<dbReference type="SUPFAM" id="SSF57180">
    <property type="entry name" value="Cellulose-binding domain"/>
    <property type="match status" value="1"/>
</dbReference>
<comment type="similarity">
    <text evidence="12">Belongs to the glycosyl hydrolase family 6.</text>
</comment>
<dbReference type="GO" id="GO:0005576">
    <property type="term" value="C:extracellular region"/>
    <property type="evidence" value="ECO:0007669"/>
    <property type="project" value="InterPro"/>
</dbReference>
<evidence type="ECO:0000256" key="13">
    <source>
        <dbReference type="SAM" id="MobiDB-lite"/>
    </source>
</evidence>
<keyword evidence="2 12" id="KW-0378">Hydrolase</keyword>
<feature type="binding site" evidence="9">
    <location>
        <position position="196"/>
    </location>
    <ligand>
        <name>substrate</name>
    </ligand>
</feature>
<dbReference type="GO" id="GO:0030248">
    <property type="term" value="F:cellulose binding"/>
    <property type="evidence" value="ECO:0007669"/>
    <property type="project" value="InterPro"/>
</dbReference>
<feature type="binding site" evidence="9">
    <location>
        <position position="458"/>
    </location>
    <ligand>
        <name>substrate</name>
    </ligand>
</feature>
<dbReference type="SUPFAM" id="SSF51989">
    <property type="entry name" value="Glycosyl hydrolases family 6, cellulases"/>
    <property type="match status" value="1"/>
</dbReference>
<feature type="active site" evidence="10">
    <location>
        <position position="239"/>
    </location>
</feature>
<dbReference type="EC" id="3.2.1.-" evidence="12"/>
<sequence>MHPTLLSILSWPVKPSSSSSKLRKSKTMASKIFLAAALAASALAAPVVEERQSCSGQWQQCGGIGWSGATCCSSGSTCQKQNDYYFQCLPGAAATTTTSIKTTSSTSKPITTTPTTTSKITTSPGGQTSSTPVTTSKPPTGSASGTVSYSGNPFSGVQLWANNYYASEVKNLAIPKMTGTLAAKASAVAKVPSFQWLDTADKVDSVMTDTLNDIRSANKAGASPPYAAQFVVYDLPDRDCAAAASNGEYSIANGGVANYKKYIDSIRAKIIEFSDVRFLLVVEPDSLANLVTNTNVAKCAGAQDAYHECVNYAVQQLNLPNVAMYLDAGHAGWLGWQANLQPAATLFAGVYKNAGKPAALRGLATNVANYNAWNASSPPSYTQGNANYDEIHYVQAIAPLLSAAGWDAHFITDQGRSGKQPTGQKEWGDWCNAIGTGFGLRPTANTGLELEDAFVWVKPGGECDGTSDTSAARYDFHCGLSDALQPAPEAGTWFQAYFEQLLANANPSF</sequence>
<keyword evidence="1" id="KW-0732">Signal</keyword>
<evidence type="ECO:0000256" key="2">
    <source>
        <dbReference type="ARBA" id="ARBA00022801"/>
    </source>
</evidence>
<evidence type="ECO:0000256" key="9">
    <source>
        <dbReference type="PIRSR" id="PIRSR001100-2"/>
    </source>
</evidence>
<dbReference type="AlphaFoldDB" id="A0A420Y834"/>
<dbReference type="PROSITE" id="PS00562">
    <property type="entry name" value="CBM1_1"/>
    <property type="match status" value="1"/>
</dbReference>
<evidence type="ECO:0000256" key="1">
    <source>
        <dbReference type="ARBA" id="ARBA00022729"/>
    </source>
</evidence>
<keyword evidence="3 12" id="KW-0136">Cellulose degradation</keyword>
<feature type="binding site" evidence="9">
    <location>
        <position position="369"/>
    </location>
    <ligand>
        <name>substrate</name>
    </ligand>
</feature>
<accession>A0A420Y834</accession>
<dbReference type="InterPro" id="IPR001524">
    <property type="entry name" value="Glyco_hydro_6_CS"/>
</dbReference>
<dbReference type="Gene3D" id="3.20.20.40">
    <property type="entry name" value="1, 4-beta cellobiohydrolase"/>
    <property type="match status" value="1"/>
</dbReference>
<dbReference type="PANTHER" id="PTHR34876:SF4">
    <property type="entry name" value="1,4-BETA-D-GLUCAN CELLOBIOHYDROLASE C-RELATED"/>
    <property type="match status" value="1"/>
</dbReference>
<feature type="compositionally biased region" description="Low complexity" evidence="13">
    <location>
        <begin position="100"/>
        <end position="140"/>
    </location>
</feature>
<dbReference type="EMBL" id="QVQW01000035">
    <property type="protein sequence ID" value="RKU44032.1"/>
    <property type="molecule type" value="Genomic_DNA"/>
</dbReference>
<keyword evidence="16" id="KW-1185">Reference proteome</keyword>
<reference evidence="15 16" key="1">
    <citation type="submission" date="2018-08" db="EMBL/GenBank/DDBJ databases">
        <title>Draft genome of the lignicolous fungus Coniochaeta pulveracea.</title>
        <authorList>
            <person name="Borstlap C.J."/>
            <person name="De Witt R.N."/>
            <person name="Botha A."/>
            <person name="Volschenk H."/>
        </authorList>
    </citation>
    <scope>NUCLEOTIDE SEQUENCE [LARGE SCALE GENOMIC DNA]</scope>
    <source>
        <strain evidence="15 16">CAB683</strain>
    </source>
</reference>
<evidence type="ECO:0000313" key="15">
    <source>
        <dbReference type="EMBL" id="RKU44032.1"/>
    </source>
</evidence>
<evidence type="ECO:0000313" key="16">
    <source>
        <dbReference type="Proteomes" id="UP000275385"/>
    </source>
</evidence>
<dbReference type="SMART" id="SM00236">
    <property type="entry name" value="fCBD"/>
    <property type="match status" value="1"/>
</dbReference>
<name>A0A420Y834_9PEZI</name>
<dbReference type="InterPro" id="IPR036434">
    <property type="entry name" value="Beta_cellobiohydrolase_sf"/>
</dbReference>
<feature type="binding site" evidence="9">
    <location>
        <position position="462"/>
    </location>
    <ligand>
        <name>substrate</name>
    </ligand>
</feature>
<feature type="domain" description="CBM1" evidence="14">
    <location>
        <begin position="53"/>
        <end position="89"/>
    </location>
</feature>
<feature type="region of interest" description="Disordered" evidence="13">
    <location>
        <begin position="100"/>
        <end position="148"/>
    </location>
</feature>
<evidence type="ECO:0000256" key="7">
    <source>
        <dbReference type="ARBA" id="ARBA00023326"/>
    </source>
</evidence>
<dbReference type="STRING" id="177199.A0A420Y834"/>
<keyword evidence="5 12" id="KW-0119">Carbohydrate metabolism</keyword>
<dbReference type="Pfam" id="PF01341">
    <property type="entry name" value="Glyco_hydro_6"/>
    <property type="match status" value="1"/>
</dbReference>
<protein>
    <recommendedName>
        <fullName evidence="12">Glucanase</fullName>
        <ecNumber evidence="12">3.2.1.-</ecNumber>
    </recommendedName>
</protein>
<dbReference type="PANTHER" id="PTHR34876">
    <property type="match status" value="1"/>
</dbReference>
<keyword evidence="4" id="KW-1015">Disulfide bond</keyword>
<dbReference type="PROSITE" id="PS00656">
    <property type="entry name" value="GLYCOSYL_HYDROL_F6_2"/>
    <property type="match status" value="1"/>
</dbReference>
<dbReference type="OrthoDB" id="64893at2759"/>
<dbReference type="FunFam" id="3.20.20.40:FF:000001">
    <property type="entry name" value="Glucanase"/>
    <property type="match status" value="1"/>
</dbReference>
<feature type="binding site" evidence="9">
    <location>
        <position position="330"/>
    </location>
    <ligand>
        <name>substrate</name>
    </ligand>
</feature>
<organism evidence="15 16">
    <name type="scientific">Coniochaeta pulveracea</name>
    <dbReference type="NCBI Taxonomy" id="177199"/>
    <lineage>
        <taxon>Eukaryota</taxon>
        <taxon>Fungi</taxon>
        <taxon>Dikarya</taxon>
        <taxon>Ascomycota</taxon>
        <taxon>Pezizomycotina</taxon>
        <taxon>Sordariomycetes</taxon>
        <taxon>Sordariomycetidae</taxon>
        <taxon>Coniochaetales</taxon>
        <taxon>Coniochaetaceae</taxon>
        <taxon>Coniochaeta</taxon>
    </lineage>
</organism>
<evidence type="ECO:0000256" key="3">
    <source>
        <dbReference type="ARBA" id="ARBA00023001"/>
    </source>
</evidence>
<evidence type="ECO:0000259" key="14">
    <source>
        <dbReference type="PROSITE" id="PS51164"/>
    </source>
</evidence>
<dbReference type="PROSITE" id="PS00655">
    <property type="entry name" value="GLYCOSYL_HYDROL_F6_1"/>
    <property type="match status" value="1"/>
</dbReference>
<evidence type="ECO:0000256" key="8">
    <source>
        <dbReference type="PIRSR" id="PIRSR001100-1"/>
    </source>
</evidence>
<evidence type="ECO:0000256" key="12">
    <source>
        <dbReference type="RuleBase" id="RU361186"/>
    </source>
</evidence>
<dbReference type="PIRSF" id="PIRSF001100">
    <property type="entry name" value="Beta_cellobiohydrolase"/>
    <property type="match status" value="1"/>
</dbReference>
<feature type="binding site" evidence="9">
    <location>
        <position position="430"/>
    </location>
    <ligand>
        <name>substrate</name>
    </ligand>
</feature>
<evidence type="ECO:0000256" key="5">
    <source>
        <dbReference type="ARBA" id="ARBA00023277"/>
    </source>
</evidence>
<dbReference type="Proteomes" id="UP000275385">
    <property type="component" value="Unassembled WGS sequence"/>
</dbReference>
<feature type="active site" description="Proton acceptor" evidence="8">
    <location>
        <position position="464"/>
    </location>
</feature>
<feature type="binding site" evidence="9">
    <location>
        <position position="333"/>
    </location>
    <ligand>
        <name>substrate</name>
    </ligand>
</feature>
<comment type="caution">
    <text evidence="15">The sequence shown here is derived from an EMBL/GenBank/DDBJ whole genome shotgun (WGS) entry which is preliminary data.</text>
</comment>
<evidence type="ECO:0000256" key="10">
    <source>
        <dbReference type="PROSITE-ProRule" id="PRU10056"/>
    </source>
</evidence>
<dbReference type="InterPro" id="IPR000254">
    <property type="entry name" value="CBD"/>
</dbReference>
<dbReference type="PRINTS" id="PR00733">
    <property type="entry name" value="GLHYDRLASE6"/>
</dbReference>
<evidence type="ECO:0000256" key="6">
    <source>
        <dbReference type="ARBA" id="ARBA00023295"/>
    </source>
</evidence>
<dbReference type="PROSITE" id="PS51164">
    <property type="entry name" value="CBM1_2"/>
    <property type="match status" value="1"/>
</dbReference>
<keyword evidence="7 12" id="KW-0624">Polysaccharide degradation</keyword>
<dbReference type="GO" id="GO:0030245">
    <property type="term" value="P:cellulose catabolic process"/>
    <property type="evidence" value="ECO:0007669"/>
    <property type="project" value="UniProtKB-KW"/>
</dbReference>
<dbReference type="GO" id="GO:0004553">
    <property type="term" value="F:hydrolase activity, hydrolyzing O-glycosyl compounds"/>
    <property type="evidence" value="ECO:0007669"/>
    <property type="project" value="InterPro"/>
</dbReference>
<dbReference type="InterPro" id="IPR016288">
    <property type="entry name" value="Beta_cellobiohydrolase"/>
</dbReference>
<feature type="binding site" evidence="9">
    <location>
        <position position="198"/>
    </location>
    <ligand>
        <name>substrate</name>
    </ligand>
</feature>
<keyword evidence="6 12" id="KW-0326">Glycosidase</keyword>
<evidence type="ECO:0000256" key="11">
    <source>
        <dbReference type="PROSITE-ProRule" id="PRU10057"/>
    </source>
</evidence>
<feature type="active site" description="Proton donor" evidence="8 11">
    <location>
        <position position="285"/>
    </location>
</feature>
<dbReference type="Pfam" id="PF00734">
    <property type="entry name" value="CBM_1"/>
    <property type="match status" value="1"/>
</dbReference>
<dbReference type="InterPro" id="IPR035971">
    <property type="entry name" value="CBD_sf"/>
</dbReference>
<evidence type="ECO:0000256" key="4">
    <source>
        <dbReference type="ARBA" id="ARBA00023157"/>
    </source>
</evidence>